<dbReference type="Proteomes" id="UP000441797">
    <property type="component" value="Unassembled WGS sequence"/>
</dbReference>
<dbReference type="InterPro" id="IPR007165">
    <property type="entry name" value="Phage_holin_4_2"/>
</dbReference>
<gene>
    <name evidence="2" type="ORF">BWI75_00085</name>
</gene>
<dbReference type="OrthoDB" id="516102at2"/>
<keyword evidence="3" id="KW-1185">Reference proteome</keyword>
<comment type="caution">
    <text evidence="2">The sequence shown here is derived from an EMBL/GenBank/DDBJ whole genome shotgun (WGS) entry which is preliminary data.</text>
</comment>
<dbReference type="EMBL" id="NAPY01000001">
    <property type="protein sequence ID" value="MUL34800.1"/>
    <property type="molecule type" value="Genomic_DNA"/>
</dbReference>
<dbReference type="PANTHER" id="PTHR37309">
    <property type="entry name" value="SLR0284 PROTEIN"/>
    <property type="match status" value="1"/>
</dbReference>
<feature type="transmembrane region" description="Helical" evidence="1">
    <location>
        <begin position="59"/>
        <end position="79"/>
    </location>
</feature>
<evidence type="ECO:0008006" key="4">
    <source>
        <dbReference type="Google" id="ProtNLM"/>
    </source>
</evidence>
<protein>
    <recommendedName>
        <fullName evidence="4">Phage holin family protein</fullName>
    </recommendedName>
</protein>
<sequence length="129" mass="13527">MTATFFTLLATALSLLVVDIVVPGIDIATFPAALIAAFAVGLTNSSVKPVLNKLALPLNYVTLGLSSVVVNGLCFWLAAILVPGFAVYSIVGAFLGPVILSFVNTFLSKYFAERNLGITTSQTNTEVKS</sequence>
<keyword evidence="1" id="KW-1133">Transmembrane helix</keyword>
<evidence type="ECO:0000313" key="3">
    <source>
        <dbReference type="Proteomes" id="UP000441797"/>
    </source>
</evidence>
<keyword evidence="1" id="KW-0472">Membrane</keyword>
<dbReference type="PANTHER" id="PTHR37309:SF1">
    <property type="entry name" value="SLR0284 PROTEIN"/>
    <property type="match status" value="1"/>
</dbReference>
<keyword evidence="1" id="KW-0812">Transmembrane</keyword>
<accession>A0A6N8FMP2</accession>
<name>A0A6N8FMP2_9CHRO</name>
<organism evidence="2 3">
    <name type="scientific">Gloeocapsopsis dulcis AAB1 = 1H9</name>
    <dbReference type="NCBI Taxonomy" id="1433147"/>
    <lineage>
        <taxon>Bacteria</taxon>
        <taxon>Bacillati</taxon>
        <taxon>Cyanobacteriota</taxon>
        <taxon>Cyanophyceae</taxon>
        <taxon>Oscillatoriophycideae</taxon>
        <taxon>Chroococcales</taxon>
        <taxon>Chroococcaceae</taxon>
        <taxon>Gloeocapsopsis</taxon>
        <taxon>Gloeocapsopsis dulcis</taxon>
    </lineage>
</organism>
<dbReference type="RefSeq" id="WP_105220370.1">
    <property type="nucleotide sequence ID" value="NZ_CAWNSU010000059.1"/>
</dbReference>
<proteinExistence type="predicted"/>
<evidence type="ECO:0000256" key="1">
    <source>
        <dbReference type="SAM" id="Phobius"/>
    </source>
</evidence>
<dbReference type="Pfam" id="PF04020">
    <property type="entry name" value="Phage_holin_4_2"/>
    <property type="match status" value="1"/>
</dbReference>
<reference evidence="2 3" key="1">
    <citation type="journal article" date="2019" name="Front. Microbiol.">
        <title>Genomic Features for Desiccation Tolerance and Sugar Biosynthesis in the Extremophile Gloeocapsopsis sp. UTEX B3054.</title>
        <authorList>
            <person name="Urrejola C."/>
            <person name="Alcorta J."/>
            <person name="Salas L."/>
            <person name="Vasquez M."/>
            <person name="Polz M.F."/>
            <person name="Vicuna R."/>
            <person name="Diez B."/>
        </authorList>
    </citation>
    <scope>NUCLEOTIDE SEQUENCE [LARGE SCALE GENOMIC DNA]</scope>
    <source>
        <strain evidence="2 3">1H9</strain>
    </source>
</reference>
<feature type="transmembrane region" description="Helical" evidence="1">
    <location>
        <begin position="85"/>
        <end position="107"/>
    </location>
</feature>
<evidence type="ECO:0000313" key="2">
    <source>
        <dbReference type="EMBL" id="MUL34800.1"/>
    </source>
</evidence>
<dbReference type="AlphaFoldDB" id="A0A6N8FMP2"/>
<feature type="transmembrane region" description="Helical" evidence="1">
    <location>
        <begin position="28"/>
        <end position="47"/>
    </location>
</feature>